<keyword evidence="3" id="KW-0489">Methyltransferase</keyword>
<protein>
    <recommendedName>
        <fullName evidence="2">carnosine N-methyltransferase</fullName>
        <ecNumber evidence="2">2.1.1.22</ecNumber>
    </recommendedName>
</protein>
<evidence type="ECO:0000256" key="5">
    <source>
        <dbReference type="ARBA" id="ARBA00022691"/>
    </source>
</evidence>
<organism evidence="7 8">
    <name type="scientific">[Myrmecia] bisecta</name>
    <dbReference type="NCBI Taxonomy" id="41462"/>
    <lineage>
        <taxon>Eukaryota</taxon>
        <taxon>Viridiplantae</taxon>
        <taxon>Chlorophyta</taxon>
        <taxon>core chlorophytes</taxon>
        <taxon>Trebouxiophyceae</taxon>
        <taxon>Trebouxiales</taxon>
        <taxon>Trebouxiaceae</taxon>
        <taxon>Myrmecia</taxon>
    </lineage>
</organism>
<dbReference type="Pfam" id="PF07942">
    <property type="entry name" value="CARME"/>
    <property type="match status" value="1"/>
</dbReference>
<dbReference type="PANTHER" id="PTHR12303">
    <property type="entry name" value="CARNOSINE N-METHYLTRANSFERASE"/>
    <property type="match status" value="1"/>
</dbReference>
<proteinExistence type="inferred from homology"/>
<dbReference type="SMART" id="SM01296">
    <property type="entry name" value="N2227"/>
    <property type="match status" value="1"/>
</dbReference>
<dbReference type="InterPro" id="IPR012901">
    <property type="entry name" value="CARME"/>
</dbReference>
<evidence type="ECO:0000256" key="2">
    <source>
        <dbReference type="ARBA" id="ARBA00012003"/>
    </source>
</evidence>
<dbReference type="EMBL" id="JALJOR010000002">
    <property type="protein sequence ID" value="KAK9823700.1"/>
    <property type="molecule type" value="Genomic_DNA"/>
</dbReference>
<dbReference type="GO" id="GO:0030735">
    <property type="term" value="F:carnosine N-methyltransferase activity"/>
    <property type="evidence" value="ECO:0007669"/>
    <property type="project" value="UniProtKB-EC"/>
</dbReference>
<accession>A0AAW1QR21</accession>
<dbReference type="GO" id="GO:0032259">
    <property type="term" value="P:methylation"/>
    <property type="evidence" value="ECO:0007669"/>
    <property type="project" value="UniProtKB-KW"/>
</dbReference>
<dbReference type="Gene3D" id="3.40.50.150">
    <property type="entry name" value="Vaccinia Virus protein VP39"/>
    <property type="match status" value="1"/>
</dbReference>
<dbReference type="PANTHER" id="PTHR12303:SF6">
    <property type="entry name" value="CARNOSINE N-METHYLTRANSFERASE"/>
    <property type="match status" value="1"/>
</dbReference>
<feature type="compositionally biased region" description="Basic and acidic residues" evidence="6">
    <location>
        <begin position="1"/>
        <end position="18"/>
    </location>
</feature>
<name>A0AAW1QR21_9CHLO</name>
<evidence type="ECO:0000256" key="3">
    <source>
        <dbReference type="ARBA" id="ARBA00022603"/>
    </source>
</evidence>
<keyword evidence="4" id="KW-0808">Transferase</keyword>
<evidence type="ECO:0000313" key="7">
    <source>
        <dbReference type="EMBL" id="KAK9823700.1"/>
    </source>
</evidence>
<dbReference type="SUPFAM" id="SSF53335">
    <property type="entry name" value="S-adenosyl-L-methionine-dependent methyltransferases"/>
    <property type="match status" value="1"/>
</dbReference>
<dbReference type="EC" id="2.1.1.22" evidence="2"/>
<evidence type="ECO:0000256" key="6">
    <source>
        <dbReference type="SAM" id="MobiDB-lite"/>
    </source>
</evidence>
<dbReference type="InterPro" id="IPR029063">
    <property type="entry name" value="SAM-dependent_MTases_sf"/>
</dbReference>
<dbReference type="Proteomes" id="UP001489004">
    <property type="component" value="Unassembled WGS sequence"/>
</dbReference>
<feature type="region of interest" description="Disordered" evidence="6">
    <location>
        <begin position="1"/>
        <end position="33"/>
    </location>
</feature>
<keyword evidence="8" id="KW-1185">Reference proteome</keyword>
<dbReference type="AlphaFoldDB" id="A0AAW1QR21"/>
<evidence type="ECO:0000256" key="1">
    <source>
        <dbReference type="ARBA" id="ARBA00010086"/>
    </source>
</evidence>
<reference evidence="7 8" key="1">
    <citation type="journal article" date="2024" name="Nat. Commun.">
        <title>Phylogenomics reveals the evolutionary origins of lichenization in chlorophyte algae.</title>
        <authorList>
            <person name="Puginier C."/>
            <person name="Libourel C."/>
            <person name="Otte J."/>
            <person name="Skaloud P."/>
            <person name="Haon M."/>
            <person name="Grisel S."/>
            <person name="Petersen M."/>
            <person name="Berrin J.G."/>
            <person name="Delaux P.M."/>
            <person name="Dal Grande F."/>
            <person name="Keller J."/>
        </authorList>
    </citation>
    <scope>NUCLEOTIDE SEQUENCE [LARGE SCALE GENOMIC DNA]</scope>
    <source>
        <strain evidence="7 8">SAG 2043</strain>
    </source>
</reference>
<gene>
    <name evidence="7" type="ORF">WJX72_004761</name>
</gene>
<keyword evidence="5" id="KW-0949">S-adenosyl-L-methionine</keyword>
<evidence type="ECO:0000256" key="4">
    <source>
        <dbReference type="ARBA" id="ARBA00022679"/>
    </source>
</evidence>
<sequence>MSTHTHDRHDCSHSHAHDQPCPSETEEEVSIQQEQEALNRIVRAFRGYQYHAELEVARWQRNYLQLSERHKALLPGQPAKFAAARQAVFSNTFFIKSLLQAFDEANGGPVPAAVASAVPTDCCTEAEAALVSPSDVEKVRYALKNVMRDWSEAGAPERSQSYGRIVAELQSRFADWPKDRPPPRVLVPGAGLGRLCLEIAKLGFEAEGNEFSYFMLLTSSFLLNHTYEANQFTIFPWALSNCNQLTDADQLRPVTVPDIVPGDMLAAPGLLSMTAGDFTEIYAGPAHSASFDCVATCFFIDTAHNIIEYMEIIWNLLKEGGVWINLGPLLYHWADSHLYMAEQQLSIELSLEDVERVAAAIGFQCLKREMVPAAYTANLRSMLQSSYRCVSWTMVKPAAASKIAADAAANHKS</sequence>
<comment type="similarity">
    <text evidence="1">Belongs to the carnosine N-methyltransferase family.</text>
</comment>
<comment type="caution">
    <text evidence="7">The sequence shown here is derived from an EMBL/GenBank/DDBJ whole genome shotgun (WGS) entry which is preliminary data.</text>
</comment>
<evidence type="ECO:0000313" key="8">
    <source>
        <dbReference type="Proteomes" id="UP001489004"/>
    </source>
</evidence>